<proteinExistence type="predicted"/>
<evidence type="ECO:0000313" key="3">
    <source>
        <dbReference type="Proteomes" id="UP000660262"/>
    </source>
</evidence>
<dbReference type="EMBL" id="BNJQ01000026">
    <property type="protein sequence ID" value="GHP09882.1"/>
    <property type="molecule type" value="Genomic_DNA"/>
</dbReference>
<keyword evidence="1" id="KW-0472">Membrane</keyword>
<feature type="transmembrane region" description="Helical" evidence="1">
    <location>
        <begin position="59"/>
        <end position="80"/>
    </location>
</feature>
<name>A0A830HRY8_9CHLO</name>
<protein>
    <submittedName>
        <fullName evidence="2">Uncharacterized protein</fullName>
    </submittedName>
</protein>
<keyword evidence="1" id="KW-0812">Transmembrane</keyword>
<keyword evidence="1" id="KW-1133">Transmembrane helix</keyword>
<dbReference type="AlphaFoldDB" id="A0A830HRY8"/>
<dbReference type="Proteomes" id="UP000660262">
    <property type="component" value="Unassembled WGS sequence"/>
</dbReference>
<comment type="caution">
    <text evidence="2">The sequence shown here is derived from an EMBL/GenBank/DDBJ whole genome shotgun (WGS) entry which is preliminary data.</text>
</comment>
<accession>A0A830HRY8</accession>
<reference evidence="2" key="1">
    <citation type="submission" date="2020-10" db="EMBL/GenBank/DDBJ databases">
        <title>Unveiling of a novel bifunctional photoreceptor, Dualchrome1, isolated from a cosmopolitan green alga.</title>
        <authorList>
            <person name="Suzuki S."/>
            <person name="Kawachi M."/>
        </authorList>
    </citation>
    <scope>NUCLEOTIDE SEQUENCE</scope>
    <source>
        <strain evidence="2">NIES 2893</strain>
    </source>
</reference>
<sequence length="89" mass="9469">MSSSAVLQQCARTLVRSASGSSRQISTSAVARGGGGPFDYHYIHAPRMYDVAGMPNKHLVYGSMCTVGLLGGFFIPLYAISHSQKKTMG</sequence>
<evidence type="ECO:0000313" key="2">
    <source>
        <dbReference type="EMBL" id="GHP09882.1"/>
    </source>
</evidence>
<gene>
    <name evidence="2" type="ORF">PPROV_000861700</name>
</gene>
<evidence type="ECO:0000256" key="1">
    <source>
        <dbReference type="SAM" id="Phobius"/>
    </source>
</evidence>
<organism evidence="2 3">
    <name type="scientific">Pycnococcus provasolii</name>
    <dbReference type="NCBI Taxonomy" id="41880"/>
    <lineage>
        <taxon>Eukaryota</taxon>
        <taxon>Viridiplantae</taxon>
        <taxon>Chlorophyta</taxon>
        <taxon>Pseudoscourfieldiophyceae</taxon>
        <taxon>Pseudoscourfieldiales</taxon>
        <taxon>Pycnococcaceae</taxon>
        <taxon>Pycnococcus</taxon>
    </lineage>
</organism>
<keyword evidence="3" id="KW-1185">Reference proteome</keyword>